<evidence type="ECO:0000259" key="1">
    <source>
        <dbReference type="Pfam" id="PF01814"/>
    </source>
</evidence>
<dbReference type="Gene3D" id="1.20.120.520">
    <property type="entry name" value="nmb1532 protein domain like"/>
    <property type="match status" value="1"/>
</dbReference>
<dbReference type="Proteomes" id="UP001601444">
    <property type="component" value="Unassembled WGS sequence"/>
</dbReference>
<dbReference type="EMBL" id="JBIAMX010000003">
    <property type="protein sequence ID" value="MFF0542693.1"/>
    <property type="molecule type" value="Genomic_DNA"/>
</dbReference>
<feature type="domain" description="Hemerythrin-like" evidence="1">
    <location>
        <begin position="17"/>
        <end position="147"/>
    </location>
</feature>
<keyword evidence="3" id="KW-1185">Reference proteome</keyword>
<dbReference type="RefSeq" id="WP_387699491.1">
    <property type="nucleotide sequence ID" value="NZ_JBIAMX010000003.1"/>
</dbReference>
<proteinExistence type="predicted"/>
<accession>A0ABW6PK03</accession>
<evidence type="ECO:0000313" key="3">
    <source>
        <dbReference type="Proteomes" id="UP001601444"/>
    </source>
</evidence>
<dbReference type="InterPro" id="IPR012312">
    <property type="entry name" value="Hemerythrin-like"/>
</dbReference>
<comment type="caution">
    <text evidence="2">The sequence shown here is derived from an EMBL/GenBank/DDBJ whole genome shotgun (WGS) entry which is preliminary data.</text>
</comment>
<protein>
    <submittedName>
        <fullName evidence="2">Hemerythrin domain-containing protein</fullName>
    </submittedName>
</protein>
<sequence length="217" mass="22807">MTDDPTAEPDLLGISLAHRAMLADTAHLAAVAADIACGRSACGPRRAAAVAGYLRDLCASVHHHHRIEDTVLWPVLAEAAGAAVDLRELSDDHAELDPLLAEVDTAAAGLVASGAAGAPALAEALRRLDDVLTEHIADEERTVFPAVRAHVHPDRWADVEAAARAGAKMRFELPRMAAVCTPEEWARATGGGGLPLRVMLAVFGVGHRRRRRAIAGG</sequence>
<gene>
    <name evidence="2" type="ORF">ACFYTF_07630</name>
</gene>
<evidence type="ECO:0000313" key="2">
    <source>
        <dbReference type="EMBL" id="MFF0542693.1"/>
    </source>
</evidence>
<organism evidence="2 3">
    <name type="scientific">Nocardia thailandica</name>
    <dbReference type="NCBI Taxonomy" id="257275"/>
    <lineage>
        <taxon>Bacteria</taxon>
        <taxon>Bacillati</taxon>
        <taxon>Actinomycetota</taxon>
        <taxon>Actinomycetes</taxon>
        <taxon>Mycobacteriales</taxon>
        <taxon>Nocardiaceae</taxon>
        <taxon>Nocardia</taxon>
    </lineage>
</organism>
<dbReference type="Pfam" id="PF01814">
    <property type="entry name" value="Hemerythrin"/>
    <property type="match status" value="1"/>
</dbReference>
<reference evidence="2 3" key="1">
    <citation type="submission" date="2024-10" db="EMBL/GenBank/DDBJ databases">
        <title>The Natural Products Discovery Center: Release of the First 8490 Sequenced Strains for Exploring Actinobacteria Biosynthetic Diversity.</title>
        <authorList>
            <person name="Kalkreuter E."/>
            <person name="Kautsar S.A."/>
            <person name="Yang D."/>
            <person name="Bader C.D."/>
            <person name="Teijaro C.N."/>
            <person name="Fluegel L."/>
            <person name="Davis C.M."/>
            <person name="Simpson J.R."/>
            <person name="Lauterbach L."/>
            <person name="Steele A.D."/>
            <person name="Gui C."/>
            <person name="Meng S."/>
            <person name="Li G."/>
            <person name="Viehrig K."/>
            <person name="Ye F."/>
            <person name="Su P."/>
            <person name="Kiefer A.F."/>
            <person name="Nichols A."/>
            <person name="Cepeda A.J."/>
            <person name="Yan W."/>
            <person name="Fan B."/>
            <person name="Jiang Y."/>
            <person name="Adhikari A."/>
            <person name="Zheng C.-J."/>
            <person name="Schuster L."/>
            <person name="Cowan T.M."/>
            <person name="Smanski M.J."/>
            <person name="Chevrette M.G."/>
            <person name="De Carvalho L.P.S."/>
            <person name="Shen B."/>
        </authorList>
    </citation>
    <scope>NUCLEOTIDE SEQUENCE [LARGE SCALE GENOMIC DNA]</scope>
    <source>
        <strain evidence="2 3">NPDC004045</strain>
    </source>
</reference>
<name>A0ABW6PK03_9NOCA</name>
<dbReference type="CDD" id="cd12108">
    <property type="entry name" value="Hr-like"/>
    <property type="match status" value="1"/>
</dbReference>